<dbReference type="Proteomes" id="UP000886689">
    <property type="component" value="Unassembled WGS sequence"/>
</dbReference>
<proteinExistence type="predicted"/>
<evidence type="ECO:0000256" key="1">
    <source>
        <dbReference type="SAM" id="Phobius"/>
    </source>
</evidence>
<dbReference type="PANTHER" id="PTHR34368:SF1">
    <property type="entry name" value="OS01G0962200 PROTEIN"/>
    <property type="match status" value="1"/>
</dbReference>
<evidence type="ECO:0000313" key="3">
    <source>
        <dbReference type="Proteomes" id="UP000886689"/>
    </source>
</evidence>
<dbReference type="AlphaFoldDB" id="A0A9D7K2D6"/>
<feature type="transmembrane region" description="Helical" evidence="1">
    <location>
        <begin position="150"/>
        <end position="166"/>
    </location>
</feature>
<feature type="transmembrane region" description="Helical" evidence="1">
    <location>
        <begin position="55"/>
        <end position="74"/>
    </location>
</feature>
<dbReference type="PANTHER" id="PTHR34368">
    <property type="entry name" value="OS01G0962200 PROTEIN"/>
    <property type="match status" value="1"/>
</dbReference>
<organism evidence="2 3">
    <name type="scientific">Candidatus Proximibacter danicus</name>
    <dbReference type="NCBI Taxonomy" id="2954365"/>
    <lineage>
        <taxon>Bacteria</taxon>
        <taxon>Pseudomonadati</taxon>
        <taxon>Pseudomonadota</taxon>
        <taxon>Betaproteobacteria</taxon>
        <taxon>Candidatus Proximibacter</taxon>
    </lineage>
</organism>
<reference evidence="2" key="1">
    <citation type="submission" date="2020-10" db="EMBL/GenBank/DDBJ databases">
        <title>Connecting structure to function with the recovery of over 1000 high-quality activated sludge metagenome-assembled genomes encoding full-length rRNA genes using long-read sequencing.</title>
        <authorList>
            <person name="Singleton C.M."/>
            <person name="Petriglieri F."/>
            <person name="Kristensen J.M."/>
            <person name="Kirkegaard R.H."/>
            <person name="Michaelsen T.Y."/>
            <person name="Andersen M.H."/>
            <person name="Karst S.M."/>
            <person name="Dueholm M.S."/>
            <person name="Nielsen P.H."/>
            <person name="Albertsen M."/>
        </authorList>
    </citation>
    <scope>NUCLEOTIDE SEQUENCE</scope>
    <source>
        <strain evidence="2">Hirt_18-Q3-R61-65_BATAC.395</strain>
    </source>
</reference>
<keyword evidence="1" id="KW-1133">Transmembrane helix</keyword>
<dbReference type="EMBL" id="JADJUC010000020">
    <property type="protein sequence ID" value="MBK8524988.1"/>
    <property type="molecule type" value="Genomic_DNA"/>
</dbReference>
<evidence type="ECO:0000313" key="2">
    <source>
        <dbReference type="EMBL" id="MBK8524988.1"/>
    </source>
</evidence>
<comment type="caution">
    <text evidence="2">The sequence shown here is derived from an EMBL/GenBank/DDBJ whole genome shotgun (WGS) entry which is preliminary data.</text>
</comment>
<feature type="transmembrane region" description="Helical" evidence="1">
    <location>
        <begin position="94"/>
        <end position="112"/>
    </location>
</feature>
<sequence>MTHCADQSTWRRCINRLPLLITVGIAVLMLAYGVIEQPANYHDFADHSTWAGVPHAADVFSNSGFAVVGLWGWWQLSPQCTHPAIRAGWFGYRLLLIGLVLTAAGSAYYHLAPDDYRLLWDRLPIALACAGLLAGVRAETVGRYDARSEAAILALLAVVSVVWWYATSLHGAGDLRPYLLLQLLPILLVPCGRRCMAAMPATVCGSVPHWPLRCRQGGRTERP</sequence>
<protein>
    <recommendedName>
        <fullName evidence="4">DUF998 domain-containing protein</fullName>
    </recommendedName>
</protein>
<feature type="transmembrane region" description="Helical" evidence="1">
    <location>
        <begin position="17"/>
        <end position="35"/>
    </location>
</feature>
<name>A0A9D7K2D6_9PROT</name>
<accession>A0A9D7K2D6</accession>
<keyword evidence="1" id="KW-0472">Membrane</keyword>
<evidence type="ECO:0008006" key="4">
    <source>
        <dbReference type="Google" id="ProtNLM"/>
    </source>
</evidence>
<gene>
    <name evidence="2" type="ORF">IPL58_13550</name>
</gene>
<keyword evidence="1" id="KW-0812">Transmembrane</keyword>